<comment type="caution">
    <text evidence="1">The sequence shown here is derived from an EMBL/GenBank/DDBJ whole genome shotgun (WGS) entry which is preliminary data.</text>
</comment>
<dbReference type="Proteomes" id="UP001056120">
    <property type="component" value="Linkage Group LG25"/>
</dbReference>
<evidence type="ECO:0000313" key="1">
    <source>
        <dbReference type="EMBL" id="KAI3704040.1"/>
    </source>
</evidence>
<keyword evidence="2" id="KW-1185">Reference proteome</keyword>
<organism evidence="1 2">
    <name type="scientific">Smallanthus sonchifolius</name>
    <dbReference type="NCBI Taxonomy" id="185202"/>
    <lineage>
        <taxon>Eukaryota</taxon>
        <taxon>Viridiplantae</taxon>
        <taxon>Streptophyta</taxon>
        <taxon>Embryophyta</taxon>
        <taxon>Tracheophyta</taxon>
        <taxon>Spermatophyta</taxon>
        <taxon>Magnoliopsida</taxon>
        <taxon>eudicotyledons</taxon>
        <taxon>Gunneridae</taxon>
        <taxon>Pentapetalae</taxon>
        <taxon>asterids</taxon>
        <taxon>campanulids</taxon>
        <taxon>Asterales</taxon>
        <taxon>Asteraceae</taxon>
        <taxon>Asteroideae</taxon>
        <taxon>Heliantheae alliance</taxon>
        <taxon>Millerieae</taxon>
        <taxon>Smallanthus</taxon>
    </lineage>
</organism>
<reference evidence="2" key="1">
    <citation type="journal article" date="2022" name="Mol. Ecol. Resour.">
        <title>The genomes of chicory, endive, great burdock and yacon provide insights into Asteraceae palaeo-polyploidization history and plant inulin production.</title>
        <authorList>
            <person name="Fan W."/>
            <person name="Wang S."/>
            <person name="Wang H."/>
            <person name="Wang A."/>
            <person name="Jiang F."/>
            <person name="Liu H."/>
            <person name="Zhao H."/>
            <person name="Xu D."/>
            <person name="Zhang Y."/>
        </authorList>
    </citation>
    <scope>NUCLEOTIDE SEQUENCE [LARGE SCALE GENOMIC DNA]</scope>
    <source>
        <strain evidence="2">cv. Yunnan</strain>
    </source>
</reference>
<evidence type="ECO:0000313" key="2">
    <source>
        <dbReference type="Proteomes" id="UP001056120"/>
    </source>
</evidence>
<accession>A0ACB9A347</accession>
<reference evidence="1 2" key="2">
    <citation type="journal article" date="2022" name="Mol. Ecol. Resour.">
        <title>The genomes of chicory, endive, great burdock and yacon provide insights into Asteraceae paleo-polyploidization history and plant inulin production.</title>
        <authorList>
            <person name="Fan W."/>
            <person name="Wang S."/>
            <person name="Wang H."/>
            <person name="Wang A."/>
            <person name="Jiang F."/>
            <person name="Liu H."/>
            <person name="Zhao H."/>
            <person name="Xu D."/>
            <person name="Zhang Y."/>
        </authorList>
    </citation>
    <scope>NUCLEOTIDE SEQUENCE [LARGE SCALE GENOMIC DNA]</scope>
    <source>
        <strain evidence="2">cv. Yunnan</strain>
        <tissue evidence="1">Leaves</tissue>
    </source>
</reference>
<gene>
    <name evidence="1" type="ORF">L1987_74246</name>
</gene>
<name>A0ACB9A347_9ASTR</name>
<dbReference type="EMBL" id="CM042042">
    <property type="protein sequence ID" value="KAI3704040.1"/>
    <property type="molecule type" value="Genomic_DNA"/>
</dbReference>
<sequence>MRHAGLDIRSEETWAVVDHMAKVLTTDTGFPEEESDGEDDRGNAISEEWERSFSVLRKEEEEGREKI</sequence>
<protein>
    <submittedName>
        <fullName evidence="1">Uncharacterized protein</fullName>
    </submittedName>
</protein>
<proteinExistence type="predicted"/>